<evidence type="ECO:0000256" key="1">
    <source>
        <dbReference type="SAM" id="MobiDB-lite"/>
    </source>
</evidence>
<dbReference type="InParanoid" id="A0A3N4LQZ6"/>
<name>A0A3N4LQZ6_9PEZI</name>
<feature type="region of interest" description="Disordered" evidence="1">
    <location>
        <begin position="310"/>
        <end position="373"/>
    </location>
</feature>
<feature type="compositionally biased region" description="Pro residues" evidence="1">
    <location>
        <begin position="317"/>
        <end position="344"/>
    </location>
</feature>
<evidence type="ECO:0000313" key="4">
    <source>
        <dbReference type="Proteomes" id="UP000267821"/>
    </source>
</evidence>
<feature type="compositionally biased region" description="Polar residues" evidence="1">
    <location>
        <begin position="40"/>
        <end position="49"/>
    </location>
</feature>
<dbReference type="EMBL" id="ML121543">
    <property type="protein sequence ID" value="RPB23949.1"/>
    <property type="molecule type" value="Genomic_DNA"/>
</dbReference>
<evidence type="ECO:0000259" key="2">
    <source>
        <dbReference type="PROSITE" id="PS51082"/>
    </source>
</evidence>
<dbReference type="Proteomes" id="UP000267821">
    <property type="component" value="Unassembled WGS sequence"/>
</dbReference>
<dbReference type="AlphaFoldDB" id="A0A3N4LQZ6"/>
<sequence length="421" mass="42675">MPVPPPPPPPPPMPGFGFGGGPPPPPPGGAPMPKPTATPNRNAVLSDISSGGFKLKKAVTNDRSAPIVEKKASGPTSSGLARPPTLAAPPIPGPAAAAASAAASRLRSNSTSTVDASTGSAMATATQLGGLFAGGMPKLRKTKGAVETGADRDSSYMANSSAPALQPGRPPQIPGRPSMPGAFPTTAPIIPTGRKTSPHPHERPASATIPPPRRRLSLHGLWDTNRQSPTAAPHAPRGAPPPPPGARPPPPPVTNRAPPIPPPSRGTPPPPPPPPPLSAPPPHAHGLNGLGKANSIASAVARKVSGAVHLPSAATPPSIPPPPPPASAPVPPVSAPPPPPPPPTGRGLSPSALPSARSPDPNSFTLVNNGTKRGERIVIDDKRWKWKLESDLPKPQEFKGLRKVYRSGRGSSVPLDLSAYE</sequence>
<feature type="compositionally biased region" description="Low complexity" evidence="1">
    <location>
        <begin position="94"/>
        <end position="108"/>
    </location>
</feature>
<evidence type="ECO:0000313" key="3">
    <source>
        <dbReference type="EMBL" id="RPB23949.1"/>
    </source>
</evidence>
<organism evidence="3 4">
    <name type="scientific">Terfezia boudieri ATCC MYA-4762</name>
    <dbReference type="NCBI Taxonomy" id="1051890"/>
    <lineage>
        <taxon>Eukaryota</taxon>
        <taxon>Fungi</taxon>
        <taxon>Dikarya</taxon>
        <taxon>Ascomycota</taxon>
        <taxon>Pezizomycotina</taxon>
        <taxon>Pezizomycetes</taxon>
        <taxon>Pezizales</taxon>
        <taxon>Pezizaceae</taxon>
        <taxon>Terfezia</taxon>
    </lineage>
</organism>
<accession>A0A3N4LQZ6</accession>
<feature type="region of interest" description="Disordered" evidence="1">
    <location>
        <begin position="1"/>
        <end position="295"/>
    </location>
</feature>
<feature type="domain" description="WH2" evidence="2">
    <location>
        <begin position="40"/>
        <end position="58"/>
    </location>
</feature>
<protein>
    <recommendedName>
        <fullName evidence="2">WH2 domain-containing protein</fullName>
    </recommendedName>
</protein>
<feature type="compositionally biased region" description="Pro residues" evidence="1">
    <location>
        <begin position="21"/>
        <end position="36"/>
    </location>
</feature>
<dbReference type="Pfam" id="PF02205">
    <property type="entry name" value="WH2"/>
    <property type="match status" value="1"/>
</dbReference>
<proteinExistence type="predicted"/>
<feature type="compositionally biased region" description="Pro residues" evidence="1">
    <location>
        <begin position="238"/>
        <end position="283"/>
    </location>
</feature>
<gene>
    <name evidence="3" type="ORF">L211DRAFT_849119</name>
</gene>
<feature type="compositionally biased region" description="Polar residues" evidence="1">
    <location>
        <begin position="109"/>
        <end position="127"/>
    </location>
</feature>
<dbReference type="OrthoDB" id="2430277at2759"/>
<dbReference type="STRING" id="1051890.A0A3N4LQZ6"/>
<feature type="compositionally biased region" description="Low complexity" evidence="1">
    <location>
        <begin position="348"/>
        <end position="361"/>
    </location>
</feature>
<dbReference type="PROSITE" id="PS51082">
    <property type="entry name" value="WH2"/>
    <property type="match status" value="1"/>
</dbReference>
<feature type="compositionally biased region" description="Polar residues" evidence="1">
    <location>
        <begin position="362"/>
        <end position="371"/>
    </location>
</feature>
<dbReference type="InterPro" id="IPR003124">
    <property type="entry name" value="WH2_dom"/>
</dbReference>
<keyword evidence="4" id="KW-1185">Reference proteome</keyword>
<dbReference type="GO" id="GO:0003779">
    <property type="term" value="F:actin binding"/>
    <property type="evidence" value="ECO:0007669"/>
    <property type="project" value="InterPro"/>
</dbReference>
<feature type="compositionally biased region" description="Pro residues" evidence="1">
    <location>
        <begin position="1"/>
        <end position="14"/>
    </location>
</feature>
<reference evidence="3 4" key="1">
    <citation type="journal article" date="2018" name="Nat. Ecol. Evol.">
        <title>Pezizomycetes genomes reveal the molecular basis of ectomycorrhizal truffle lifestyle.</title>
        <authorList>
            <person name="Murat C."/>
            <person name="Payen T."/>
            <person name="Noel B."/>
            <person name="Kuo A."/>
            <person name="Morin E."/>
            <person name="Chen J."/>
            <person name="Kohler A."/>
            <person name="Krizsan K."/>
            <person name="Balestrini R."/>
            <person name="Da Silva C."/>
            <person name="Montanini B."/>
            <person name="Hainaut M."/>
            <person name="Levati E."/>
            <person name="Barry K.W."/>
            <person name="Belfiori B."/>
            <person name="Cichocki N."/>
            <person name="Clum A."/>
            <person name="Dockter R.B."/>
            <person name="Fauchery L."/>
            <person name="Guy J."/>
            <person name="Iotti M."/>
            <person name="Le Tacon F."/>
            <person name="Lindquist E.A."/>
            <person name="Lipzen A."/>
            <person name="Malagnac F."/>
            <person name="Mello A."/>
            <person name="Molinier V."/>
            <person name="Miyauchi S."/>
            <person name="Poulain J."/>
            <person name="Riccioni C."/>
            <person name="Rubini A."/>
            <person name="Sitrit Y."/>
            <person name="Splivallo R."/>
            <person name="Traeger S."/>
            <person name="Wang M."/>
            <person name="Zifcakova L."/>
            <person name="Wipf D."/>
            <person name="Zambonelli A."/>
            <person name="Paolocci F."/>
            <person name="Nowrousian M."/>
            <person name="Ottonello S."/>
            <person name="Baldrian P."/>
            <person name="Spatafora J.W."/>
            <person name="Henrissat B."/>
            <person name="Nagy L.G."/>
            <person name="Aury J.M."/>
            <person name="Wincker P."/>
            <person name="Grigoriev I.V."/>
            <person name="Bonfante P."/>
            <person name="Martin F.M."/>
        </authorList>
    </citation>
    <scope>NUCLEOTIDE SEQUENCE [LARGE SCALE GENOMIC DNA]</scope>
    <source>
        <strain evidence="3 4">ATCC MYA-4762</strain>
    </source>
</reference>